<evidence type="ECO:0000256" key="1">
    <source>
        <dbReference type="SAM" id="MobiDB-lite"/>
    </source>
</evidence>
<feature type="compositionally biased region" description="Basic residues" evidence="1">
    <location>
        <begin position="1"/>
        <end position="12"/>
    </location>
</feature>
<evidence type="ECO:0000313" key="3">
    <source>
        <dbReference type="Proteomes" id="UP001177003"/>
    </source>
</evidence>
<protein>
    <submittedName>
        <fullName evidence="2">Uncharacterized protein</fullName>
    </submittedName>
</protein>
<feature type="compositionally biased region" description="Basic and acidic residues" evidence="1">
    <location>
        <begin position="44"/>
        <end position="53"/>
    </location>
</feature>
<dbReference type="EMBL" id="OX465082">
    <property type="protein sequence ID" value="CAI9290647.1"/>
    <property type="molecule type" value="Genomic_DNA"/>
</dbReference>
<organism evidence="2 3">
    <name type="scientific">Lactuca saligna</name>
    <name type="common">Willowleaf lettuce</name>
    <dbReference type="NCBI Taxonomy" id="75948"/>
    <lineage>
        <taxon>Eukaryota</taxon>
        <taxon>Viridiplantae</taxon>
        <taxon>Streptophyta</taxon>
        <taxon>Embryophyta</taxon>
        <taxon>Tracheophyta</taxon>
        <taxon>Spermatophyta</taxon>
        <taxon>Magnoliopsida</taxon>
        <taxon>eudicotyledons</taxon>
        <taxon>Gunneridae</taxon>
        <taxon>Pentapetalae</taxon>
        <taxon>asterids</taxon>
        <taxon>campanulids</taxon>
        <taxon>Asterales</taxon>
        <taxon>Asteraceae</taxon>
        <taxon>Cichorioideae</taxon>
        <taxon>Cichorieae</taxon>
        <taxon>Lactucinae</taxon>
        <taxon>Lactuca</taxon>
    </lineage>
</organism>
<feature type="compositionally biased region" description="Basic residues" evidence="1">
    <location>
        <begin position="99"/>
        <end position="109"/>
    </location>
</feature>
<name>A0AA35ZFB4_LACSI</name>
<gene>
    <name evidence="2" type="ORF">LSALG_LOCUS29833</name>
</gene>
<proteinExistence type="predicted"/>
<reference evidence="2" key="1">
    <citation type="submission" date="2023-04" db="EMBL/GenBank/DDBJ databases">
        <authorList>
            <person name="Vijverberg K."/>
            <person name="Xiong W."/>
            <person name="Schranz E."/>
        </authorList>
    </citation>
    <scope>NUCLEOTIDE SEQUENCE</scope>
</reference>
<evidence type="ECO:0000313" key="2">
    <source>
        <dbReference type="EMBL" id="CAI9290647.1"/>
    </source>
</evidence>
<accession>A0AA35ZFB4</accession>
<feature type="region of interest" description="Disordered" evidence="1">
    <location>
        <begin position="84"/>
        <end position="109"/>
    </location>
</feature>
<keyword evidence="3" id="KW-1185">Reference proteome</keyword>
<dbReference type="Proteomes" id="UP001177003">
    <property type="component" value="Chromosome 6"/>
</dbReference>
<dbReference type="AlphaFoldDB" id="A0AA35ZFB4"/>
<sequence length="109" mass="12562">MRVLPKRSRRSKKVEVSPSKPVQEKKSTKSPKKKQNEELVVSKPLEKPVEPESIDPTKEFFSFYGSQATCYTTGLVIRDVPIPISSSTKKHQEEYMAKRISKKQQKKLQ</sequence>
<feature type="region of interest" description="Disordered" evidence="1">
    <location>
        <begin position="1"/>
        <end position="53"/>
    </location>
</feature>